<gene>
    <name evidence="1" type="ORF">GA0070610_3345</name>
</gene>
<dbReference type="InterPro" id="IPR025859">
    <property type="entry name" value="AurF/CmlI"/>
</dbReference>
<evidence type="ECO:0000313" key="1">
    <source>
        <dbReference type="EMBL" id="SCG17041.1"/>
    </source>
</evidence>
<dbReference type="EMBL" id="LT607733">
    <property type="protein sequence ID" value="SCG17041.1"/>
    <property type="molecule type" value="Genomic_DNA"/>
</dbReference>
<evidence type="ECO:0000313" key="2">
    <source>
        <dbReference type="Proteomes" id="UP000198251"/>
    </source>
</evidence>
<organism evidence="1 2">
    <name type="scientific">Micromonospora echinofusca</name>
    <dbReference type="NCBI Taxonomy" id="47858"/>
    <lineage>
        <taxon>Bacteria</taxon>
        <taxon>Bacillati</taxon>
        <taxon>Actinomycetota</taxon>
        <taxon>Actinomycetes</taxon>
        <taxon>Micromonosporales</taxon>
        <taxon>Micromonosporaceae</taxon>
        <taxon>Micromonospora</taxon>
    </lineage>
</organism>
<reference evidence="1 2" key="1">
    <citation type="submission" date="2016-06" db="EMBL/GenBank/DDBJ databases">
        <authorList>
            <person name="Kjaerup R.B."/>
            <person name="Dalgaard T.S."/>
            <person name="Juul-Madsen H.R."/>
        </authorList>
    </citation>
    <scope>NUCLEOTIDE SEQUENCE [LARGE SCALE GENOMIC DNA]</scope>
    <source>
        <strain evidence="1 2">DSM 43913</strain>
    </source>
</reference>
<proteinExistence type="predicted"/>
<dbReference type="AlphaFoldDB" id="A0A1C5GBA2"/>
<name>A0A1C5GBA2_MICEH</name>
<dbReference type="InterPro" id="IPR009078">
    <property type="entry name" value="Ferritin-like_SF"/>
</dbReference>
<dbReference type="RefSeq" id="WP_089000845.1">
    <property type="nucleotide sequence ID" value="NZ_JBFAAC010000016.1"/>
</dbReference>
<keyword evidence="2" id="KW-1185">Reference proteome</keyword>
<accession>A0A1C5GBA2</accession>
<sequence>MTGPVEERHADMHQSWERLTTVAARLSDQARDQRYHVFDIFDWPAELPTDQFWMSPELTTCYGTAVWDRLSDAERVRLTQAEAVNFFSLNVHLIRELIGEVAGRIYDTRYPGLSEFFHDFIHEENEHMWFFAQFCQRYGGKVYKTKRVAGTAIEGGPAIRDLVIFGRILIAEELCDYYNAKMATDGRLPHIAQQINAVHHQDESRHIAFGRQMMRALYEEAKQSATPEEMAGAGTYLSRYVSSCLRAFYHPEVYADAALPEARRVRAEVLGDQYRQEFHRTVMHKTTRFFDRLGLFTEDTVAW</sequence>
<dbReference type="InterPro" id="IPR012348">
    <property type="entry name" value="RNR-like"/>
</dbReference>
<dbReference type="GeneID" id="95803089"/>
<dbReference type="Proteomes" id="UP000198251">
    <property type="component" value="Chromosome I"/>
</dbReference>
<dbReference type="SUPFAM" id="SSF47240">
    <property type="entry name" value="Ferritin-like"/>
    <property type="match status" value="1"/>
</dbReference>
<dbReference type="Pfam" id="PF11583">
    <property type="entry name" value="AurF"/>
    <property type="match status" value="1"/>
</dbReference>
<dbReference type="GO" id="GO:0016491">
    <property type="term" value="F:oxidoreductase activity"/>
    <property type="evidence" value="ECO:0007669"/>
    <property type="project" value="InterPro"/>
</dbReference>
<dbReference type="Gene3D" id="1.10.620.20">
    <property type="entry name" value="Ribonucleotide Reductase, subunit A"/>
    <property type="match status" value="1"/>
</dbReference>
<protein>
    <submittedName>
        <fullName evidence="1">p-aminobenzoate N-oxygenase AurF</fullName>
    </submittedName>
</protein>